<keyword evidence="4" id="KW-0597">Phosphoprotein</keyword>
<dbReference type="STRING" id="317655.Sala_2089"/>
<reference evidence="14 15" key="1">
    <citation type="journal article" date="2009" name="Proc. Natl. Acad. Sci. U.S.A.">
        <title>The genomic basis of trophic strategy in marine bacteria.</title>
        <authorList>
            <person name="Lauro F.M."/>
            <person name="McDougald D."/>
            <person name="Thomas T."/>
            <person name="Williams T.J."/>
            <person name="Egan S."/>
            <person name="Rice S."/>
            <person name="DeMaere M.Z."/>
            <person name="Ting L."/>
            <person name="Ertan H."/>
            <person name="Johnson J."/>
            <person name="Ferriera S."/>
            <person name="Lapidus A."/>
            <person name="Anderson I."/>
            <person name="Kyrpides N."/>
            <person name="Munk A.C."/>
            <person name="Detter C."/>
            <person name="Han C.S."/>
            <person name="Brown M.V."/>
            <person name="Robb F.T."/>
            <person name="Kjelleberg S."/>
            <person name="Cavicchioli R."/>
        </authorList>
    </citation>
    <scope>NUCLEOTIDE SEQUENCE [LARGE SCALE GENOMIC DNA]</scope>
    <source>
        <strain evidence="15">DSM 13593 / LMG 18877 / RB2256</strain>
    </source>
</reference>
<dbReference type="SMART" id="SM00911">
    <property type="entry name" value="HWE_HK"/>
    <property type="match status" value="1"/>
</dbReference>
<keyword evidence="15" id="KW-1185">Reference proteome</keyword>
<dbReference type="AlphaFoldDB" id="Q1GRC4"/>
<feature type="transmembrane region" description="Helical" evidence="12">
    <location>
        <begin position="313"/>
        <end position="331"/>
    </location>
</feature>
<evidence type="ECO:0000256" key="12">
    <source>
        <dbReference type="SAM" id="Phobius"/>
    </source>
</evidence>
<evidence type="ECO:0000256" key="3">
    <source>
        <dbReference type="ARBA" id="ARBA00012438"/>
    </source>
</evidence>
<evidence type="ECO:0000256" key="10">
    <source>
        <dbReference type="ARBA" id="ARBA00022989"/>
    </source>
</evidence>
<dbReference type="GO" id="GO:0016020">
    <property type="term" value="C:membrane"/>
    <property type="evidence" value="ECO:0007669"/>
    <property type="project" value="UniProtKB-SubCell"/>
</dbReference>
<evidence type="ECO:0000256" key="2">
    <source>
        <dbReference type="ARBA" id="ARBA00004370"/>
    </source>
</evidence>
<dbReference type="PROSITE" id="PS50839">
    <property type="entry name" value="CHASE"/>
    <property type="match status" value="1"/>
</dbReference>
<dbReference type="InterPro" id="IPR006189">
    <property type="entry name" value="CHASE_dom"/>
</dbReference>
<evidence type="ECO:0000256" key="1">
    <source>
        <dbReference type="ARBA" id="ARBA00000085"/>
    </source>
</evidence>
<dbReference type="SMART" id="SM01079">
    <property type="entry name" value="CHASE"/>
    <property type="match status" value="1"/>
</dbReference>
<comment type="catalytic activity">
    <reaction evidence="1">
        <text>ATP + protein L-histidine = ADP + protein N-phospho-L-histidine.</text>
        <dbReference type="EC" id="2.7.13.3"/>
    </reaction>
</comment>
<keyword evidence="5 14" id="KW-0808">Transferase</keyword>
<dbReference type="InterPro" id="IPR036890">
    <property type="entry name" value="HATPase_C_sf"/>
</dbReference>
<dbReference type="Pfam" id="PF03924">
    <property type="entry name" value="CHASE"/>
    <property type="match status" value="1"/>
</dbReference>
<evidence type="ECO:0000256" key="6">
    <source>
        <dbReference type="ARBA" id="ARBA00022692"/>
    </source>
</evidence>
<keyword evidence="9" id="KW-0067">ATP-binding</keyword>
<keyword evidence="8 14" id="KW-0418">Kinase</keyword>
<evidence type="ECO:0000259" key="13">
    <source>
        <dbReference type="PROSITE" id="PS50839"/>
    </source>
</evidence>
<dbReference type="GO" id="GO:0007165">
    <property type="term" value="P:signal transduction"/>
    <property type="evidence" value="ECO:0007669"/>
    <property type="project" value="UniProtKB-ARBA"/>
</dbReference>
<organism evidence="14 15">
    <name type="scientific">Sphingopyxis alaskensis (strain DSM 13593 / LMG 18877 / RB2256)</name>
    <name type="common">Sphingomonas alaskensis</name>
    <dbReference type="NCBI Taxonomy" id="317655"/>
    <lineage>
        <taxon>Bacteria</taxon>
        <taxon>Pseudomonadati</taxon>
        <taxon>Pseudomonadota</taxon>
        <taxon>Alphaproteobacteria</taxon>
        <taxon>Sphingomonadales</taxon>
        <taxon>Sphingomonadaceae</taxon>
        <taxon>Sphingopyxis</taxon>
    </lineage>
</organism>
<keyword evidence="7" id="KW-0547">Nucleotide-binding</keyword>
<dbReference type="GO" id="GO:0004673">
    <property type="term" value="F:protein histidine kinase activity"/>
    <property type="evidence" value="ECO:0007669"/>
    <property type="project" value="UniProtKB-EC"/>
</dbReference>
<evidence type="ECO:0000313" key="14">
    <source>
        <dbReference type="EMBL" id="ABF53798.1"/>
    </source>
</evidence>
<evidence type="ECO:0000256" key="5">
    <source>
        <dbReference type="ARBA" id="ARBA00022679"/>
    </source>
</evidence>
<proteinExistence type="predicted"/>
<dbReference type="PANTHER" id="PTHR41523:SF8">
    <property type="entry name" value="ETHYLENE RESPONSE SENSOR PROTEIN"/>
    <property type="match status" value="1"/>
</dbReference>
<evidence type="ECO:0000256" key="8">
    <source>
        <dbReference type="ARBA" id="ARBA00022777"/>
    </source>
</evidence>
<evidence type="ECO:0000256" key="11">
    <source>
        <dbReference type="ARBA" id="ARBA00023136"/>
    </source>
</evidence>
<dbReference type="InterPro" id="IPR011102">
    <property type="entry name" value="Sig_transdc_His_kinase_HWE"/>
</dbReference>
<gene>
    <name evidence="14" type="ordered locus">Sala_2089</name>
</gene>
<dbReference type="PANTHER" id="PTHR41523">
    <property type="entry name" value="TWO-COMPONENT SYSTEM SENSOR PROTEIN"/>
    <property type="match status" value="1"/>
</dbReference>
<dbReference type="EMBL" id="CP000356">
    <property type="protein sequence ID" value="ABF53798.1"/>
    <property type="molecule type" value="Genomic_DNA"/>
</dbReference>
<evidence type="ECO:0000256" key="4">
    <source>
        <dbReference type="ARBA" id="ARBA00022553"/>
    </source>
</evidence>
<dbReference type="eggNOG" id="COG3614">
    <property type="taxonomic scope" value="Bacteria"/>
</dbReference>
<dbReference type="HOGENOM" id="CLU_000445_114_62_5"/>
<keyword evidence="11 12" id="KW-0472">Membrane</keyword>
<dbReference type="Pfam" id="PF07536">
    <property type="entry name" value="HWE_HK"/>
    <property type="match status" value="1"/>
</dbReference>
<dbReference type="Gene3D" id="3.30.565.10">
    <property type="entry name" value="Histidine kinase-like ATPase, C-terminal domain"/>
    <property type="match status" value="1"/>
</dbReference>
<evidence type="ECO:0000256" key="9">
    <source>
        <dbReference type="ARBA" id="ARBA00022840"/>
    </source>
</evidence>
<dbReference type="EC" id="2.7.13.3" evidence="3"/>
<evidence type="ECO:0000256" key="7">
    <source>
        <dbReference type="ARBA" id="ARBA00022741"/>
    </source>
</evidence>
<dbReference type="GO" id="GO:0005524">
    <property type="term" value="F:ATP binding"/>
    <property type="evidence" value="ECO:0007669"/>
    <property type="project" value="UniProtKB-KW"/>
</dbReference>
<sequence>MRPSSWADRLLALSARFVGFVILIATLAAAAGSFFYNRADERARAERVAMQIDTRLRDHVALLEGVRALYRSDSRSSGPGVRAYLNALQPQVHAPGLEGIGIAVAMRQRTPAAAEAMLRENYGRDIAVWPVSDQPIGFPIVLLEPPTPRRDQALGYDMYSEPVRRAAMRRAWQTGAPAASGIVELVQEGAATRRQAGFLIYVPVYADQPAPGVGAPALPGDPPRAATRASAPGARPIEAFVYAPFRIDDLMTAILGAQLDTIDGIEIRAGEGPAAPLAYRHGTMGWDPHEQVLRVADRQWTMRISYSRLFERLGRPVAIFLFGFAIMLLAMQLMRLQHRRVDAFRALADEQALRAADRELMIGEMAHRMKNAFARIGALARITLRESASLDEFEAKFDGRMRALSDAKQMLVTGAVDTVELERIVHRELDLAGVPPDRLAAITGPAVRLDDEGAQAISLAVHEFVTNSIKYGALAGEGELSVGWHREDGQVTLDWTESGLPETPNIEQESFGTRFIRTLIERQLKGRWTRTAAAGRLSIVIRWPDAASATGATAASPAR</sequence>
<feature type="domain" description="CHASE" evidence="13">
    <location>
        <begin position="138"/>
        <end position="255"/>
    </location>
</feature>
<dbReference type="InterPro" id="IPR042240">
    <property type="entry name" value="CHASE_sf"/>
</dbReference>
<keyword evidence="10 12" id="KW-1133">Transmembrane helix</keyword>
<dbReference type="KEGG" id="sal:Sala_2089"/>
<comment type="subcellular location">
    <subcellularLocation>
        <location evidence="2">Membrane</location>
    </subcellularLocation>
</comment>
<accession>Q1GRC4</accession>
<dbReference type="Proteomes" id="UP000006578">
    <property type="component" value="Chromosome"/>
</dbReference>
<dbReference type="RefSeq" id="WP_011542374.1">
    <property type="nucleotide sequence ID" value="NC_008048.1"/>
</dbReference>
<keyword evidence="6 12" id="KW-0812">Transmembrane</keyword>
<evidence type="ECO:0000313" key="15">
    <source>
        <dbReference type="Proteomes" id="UP000006578"/>
    </source>
</evidence>
<protein>
    <recommendedName>
        <fullName evidence="3">histidine kinase</fullName>
        <ecNumber evidence="3">2.7.13.3</ecNumber>
    </recommendedName>
</protein>
<name>Q1GRC4_SPHAL</name>
<dbReference type="OrthoDB" id="9760752at2"/>
<dbReference type="Gene3D" id="3.30.450.350">
    <property type="entry name" value="CHASE domain"/>
    <property type="match status" value="1"/>
</dbReference>
<dbReference type="eggNOG" id="COG3920">
    <property type="taxonomic scope" value="Bacteria"/>
</dbReference>